<keyword evidence="2 5" id="KW-0547">Nucleotide-binding</keyword>
<dbReference type="PANTHER" id="PTHR36510">
    <property type="entry name" value="GLUTAMATE--CYSTEINE LIGASE 2-RELATED"/>
    <property type="match status" value="1"/>
</dbReference>
<evidence type="ECO:0000256" key="5">
    <source>
        <dbReference type="HAMAP-Rule" id="MF_01609"/>
    </source>
</evidence>
<evidence type="ECO:0000256" key="4">
    <source>
        <dbReference type="ARBA" id="ARBA00048819"/>
    </source>
</evidence>
<dbReference type="GO" id="GO:0004357">
    <property type="term" value="F:glutamate-cysteine ligase activity"/>
    <property type="evidence" value="ECO:0007669"/>
    <property type="project" value="UniProtKB-EC"/>
</dbReference>
<dbReference type="GO" id="GO:0042398">
    <property type="term" value="P:modified amino acid biosynthetic process"/>
    <property type="evidence" value="ECO:0007669"/>
    <property type="project" value="InterPro"/>
</dbReference>
<comment type="caution">
    <text evidence="6">The sequence shown here is derived from an EMBL/GenBank/DDBJ whole genome shotgun (WGS) entry which is preliminary data.</text>
</comment>
<dbReference type="Proteomes" id="UP001240236">
    <property type="component" value="Unassembled WGS sequence"/>
</dbReference>
<organism evidence="6 7">
    <name type="scientific">Catenuloplanes indicus</name>
    <dbReference type="NCBI Taxonomy" id="137267"/>
    <lineage>
        <taxon>Bacteria</taxon>
        <taxon>Bacillati</taxon>
        <taxon>Actinomycetota</taxon>
        <taxon>Actinomycetes</taxon>
        <taxon>Micromonosporales</taxon>
        <taxon>Micromonosporaceae</taxon>
        <taxon>Catenuloplanes</taxon>
    </lineage>
</organism>
<dbReference type="EMBL" id="JAUSUZ010000001">
    <property type="protein sequence ID" value="MDQ0368728.1"/>
    <property type="molecule type" value="Genomic_DNA"/>
</dbReference>
<dbReference type="GO" id="GO:0005524">
    <property type="term" value="F:ATP binding"/>
    <property type="evidence" value="ECO:0007669"/>
    <property type="project" value="UniProtKB-KW"/>
</dbReference>
<dbReference type="NCBIfam" id="TIGR02050">
    <property type="entry name" value="gshA_cyan_rel"/>
    <property type="match status" value="1"/>
</dbReference>
<accession>A0AAE3W2H7</accession>
<sequence length="378" mass="40414">MSVMPTTTDRTAVLARGTLALGVEEEFLLLDAERLAPAPVVDDVLDRVSPALRASVRHAYLRTQIGVAGPPAGDLDALWRSMGLLREGVADAAEAAGARLTAIGACPLTGPDAPVADLPRCHRTAERFGPLAPGHGLNSTLVRVGVDDPELAVQVLNHVRPWLPVLQAVTANSPFHQGVDTGYASWRSIMWERWPSVGPAPRLESYAHYRHLLDDLIASGVVIDDGMLQWHARLAADGTAVELRIGDVCPSLEDTMLVAALVRALVGTAITDVGAGLPAPAINQQLLAAAHWRAAHDGLEGLAVDLVNQRPRPAWHLLRRLFDLVRPQLERHGDLEIATVLMSRLRSHGSGAARQRAAFARHGSIDGVLTALTEATRG</sequence>
<dbReference type="NCBIfam" id="NF010041">
    <property type="entry name" value="PRK13517.1-1"/>
    <property type="match status" value="1"/>
</dbReference>
<evidence type="ECO:0000256" key="2">
    <source>
        <dbReference type="ARBA" id="ARBA00022741"/>
    </source>
</evidence>
<keyword evidence="3 5" id="KW-0067">ATP-binding</keyword>
<dbReference type="PANTHER" id="PTHR36510:SF1">
    <property type="entry name" value="GLUTAMATE--CYSTEINE LIGASE 2-RELATED"/>
    <property type="match status" value="1"/>
</dbReference>
<evidence type="ECO:0000313" key="6">
    <source>
        <dbReference type="EMBL" id="MDQ0368728.1"/>
    </source>
</evidence>
<evidence type="ECO:0000256" key="3">
    <source>
        <dbReference type="ARBA" id="ARBA00022840"/>
    </source>
</evidence>
<proteinExistence type="inferred from homology"/>
<dbReference type="SUPFAM" id="SSF55931">
    <property type="entry name" value="Glutamine synthetase/guanido kinase"/>
    <property type="match status" value="1"/>
</dbReference>
<dbReference type="InterPro" id="IPR011793">
    <property type="entry name" value="YbdK"/>
</dbReference>
<comment type="catalytic activity">
    <reaction evidence="4 5">
        <text>L-cysteine + L-glutamate + ATP = gamma-L-glutamyl-L-cysteine + ADP + phosphate + H(+)</text>
        <dbReference type="Rhea" id="RHEA:13285"/>
        <dbReference type="ChEBI" id="CHEBI:15378"/>
        <dbReference type="ChEBI" id="CHEBI:29985"/>
        <dbReference type="ChEBI" id="CHEBI:30616"/>
        <dbReference type="ChEBI" id="CHEBI:35235"/>
        <dbReference type="ChEBI" id="CHEBI:43474"/>
        <dbReference type="ChEBI" id="CHEBI:58173"/>
        <dbReference type="ChEBI" id="CHEBI:456216"/>
        <dbReference type="EC" id="6.3.2.2"/>
    </reaction>
</comment>
<keyword evidence="1 5" id="KW-0436">Ligase</keyword>
<dbReference type="EC" id="6.3.2.2" evidence="5"/>
<comment type="function">
    <text evidence="5">ATP-dependent carboxylate-amine ligase which exhibits weak glutamate--cysteine ligase activity.</text>
</comment>
<dbReference type="InterPro" id="IPR014746">
    <property type="entry name" value="Gln_synth/guanido_kin_cat_dom"/>
</dbReference>
<keyword evidence="7" id="KW-1185">Reference proteome</keyword>
<dbReference type="HAMAP" id="MF_01609">
    <property type="entry name" value="Glu_cys_ligase_2"/>
    <property type="match status" value="1"/>
</dbReference>
<dbReference type="AlphaFoldDB" id="A0AAE3W2H7"/>
<protein>
    <recommendedName>
        <fullName evidence="5">Putative glutamate--cysteine ligase 2</fullName>
        <ecNumber evidence="5">6.3.2.2</ecNumber>
    </recommendedName>
    <alternativeName>
        <fullName evidence="5">Gamma-glutamylcysteine synthetase 2</fullName>
        <shortName evidence="5">GCS 2</shortName>
        <shortName evidence="5">Gamma-GCS 2</shortName>
    </alternativeName>
</protein>
<dbReference type="InterPro" id="IPR050141">
    <property type="entry name" value="GCL_type2/YbdK_subfam"/>
</dbReference>
<dbReference type="Gene3D" id="3.30.590.20">
    <property type="match status" value="1"/>
</dbReference>
<gene>
    <name evidence="6" type="ORF">J2S42_005397</name>
</gene>
<dbReference type="Pfam" id="PF04107">
    <property type="entry name" value="GCS2"/>
    <property type="match status" value="1"/>
</dbReference>
<evidence type="ECO:0000256" key="1">
    <source>
        <dbReference type="ARBA" id="ARBA00022598"/>
    </source>
</evidence>
<evidence type="ECO:0000313" key="7">
    <source>
        <dbReference type="Proteomes" id="UP001240236"/>
    </source>
</evidence>
<reference evidence="6 7" key="1">
    <citation type="submission" date="2023-07" db="EMBL/GenBank/DDBJ databases">
        <title>Sequencing the genomes of 1000 actinobacteria strains.</title>
        <authorList>
            <person name="Klenk H.-P."/>
        </authorList>
    </citation>
    <scope>NUCLEOTIDE SEQUENCE [LARGE SCALE GENOMIC DNA]</scope>
    <source>
        <strain evidence="6 7">DSM 44709</strain>
    </source>
</reference>
<comment type="similarity">
    <text evidence="5">Belongs to the glutamate--cysteine ligase type 2 family. YbdK subfamily.</text>
</comment>
<name>A0AAE3W2H7_9ACTN</name>
<dbReference type="InterPro" id="IPR006336">
    <property type="entry name" value="GCS2"/>
</dbReference>